<dbReference type="PROSITE" id="PS00895">
    <property type="entry name" value="3_HYDROXYISOBUT_DH"/>
    <property type="match status" value="1"/>
</dbReference>
<sequence length="303" mass="30806">MPALSGTTIGFIGLGLMGRPMALHLHRAGATVVVCNRSQTVVDALVAQGLQAAATPREVAARTDTVILMLPDTPSVETVLFGADGVLAGLRPGALVIDMGTTAVLATREFGRRVREAGGDYLDAPVSGGQVGAEEATLTIMVGGSDAAVVRARPLLAVLGSRLTHVGELGAGQVAKAANQVIVGLTIGAVAEGLALAQRAGVDPVRVREALVGGFAASRILELHGERMVSGRFAPGGRATVQHKDMSQALELAQALGLELPATALNRELYARLIALGEGGLDHSALYRLITGAAGTPAEGAGR</sequence>
<accession>A0A4V2SDJ0</accession>
<dbReference type="PIRSF" id="PIRSF000103">
    <property type="entry name" value="HIBADH"/>
    <property type="match status" value="1"/>
</dbReference>
<gene>
    <name evidence="7" type="ORF">EV699_10139</name>
</gene>
<dbReference type="Gene3D" id="3.40.50.720">
    <property type="entry name" value="NAD(P)-binding Rossmann-like Domain"/>
    <property type="match status" value="1"/>
</dbReference>
<feature type="domain" description="6-phosphogluconate dehydrogenase NADP-binding" evidence="5">
    <location>
        <begin position="8"/>
        <end position="167"/>
    </location>
</feature>
<dbReference type="Gene3D" id="1.10.1040.10">
    <property type="entry name" value="N-(1-d-carboxylethyl)-l-norvaline Dehydrogenase, domain 2"/>
    <property type="match status" value="1"/>
</dbReference>
<keyword evidence="8" id="KW-1185">Reference proteome</keyword>
<dbReference type="Proteomes" id="UP000295765">
    <property type="component" value="Unassembled WGS sequence"/>
</dbReference>
<organism evidence="7 8">
    <name type="scientific">Plasticicumulans lactativorans</name>
    <dbReference type="NCBI Taxonomy" id="1133106"/>
    <lineage>
        <taxon>Bacteria</taxon>
        <taxon>Pseudomonadati</taxon>
        <taxon>Pseudomonadota</taxon>
        <taxon>Gammaproteobacteria</taxon>
        <taxon>Candidatus Competibacteraceae</taxon>
        <taxon>Plasticicumulans</taxon>
    </lineage>
</organism>
<feature type="domain" description="3-hydroxyisobutyrate dehydrogenase-like NAD-binding" evidence="6">
    <location>
        <begin position="170"/>
        <end position="290"/>
    </location>
</feature>
<dbReference type="Pfam" id="PF03446">
    <property type="entry name" value="NAD_binding_2"/>
    <property type="match status" value="1"/>
</dbReference>
<dbReference type="GO" id="GO:0051287">
    <property type="term" value="F:NAD binding"/>
    <property type="evidence" value="ECO:0007669"/>
    <property type="project" value="InterPro"/>
</dbReference>
<evidence type="ECO:0000256" key="3">
    <source>
        <dbReference type="ARBA" id="ARBA00023027"/>
    </source>
</evidence>
<reference evidence="7 8" key="1">
    <citation type="submission" date="2019-03" db="EMBL/GenBank/DDBJ databases">
        <title>Genomic Encyclopedia of Type Strains, Phase IV (KMG-IV): sequencing the most valuable type-strain genomes for metagenomic binning, comparative biology and taxonomic classification.</title>
        <authorList>
            <person name="Goeker M."/>
        </authorList>
    </citation>
    <scope>NUCLEOTIDE SEQUENCE [LARGE SCALE GENOMIC DNA]</scope>
    <source>
        <strain evidence="7 8">DSM 25287</strain>
    </source>
</reference>
<dbReference type="InterPro" id="IPR008927">
    <property type="entry name" value="6-PGluconate_DH-like_C_sf"/>
</dbReference>
<keyword evidence="2" id="KW-0560">Oxidoreductase</keyword>
<dbReference type="GO" id="GO:0016491">
    <property type="term" value="F:oxidoreductase activity"/>
    <property type="evidence" value="ECO:0007669"/>
    <property type="project" value="UniProtKB-KW"/>
</dbReference>
<dbReference type="InterPro" id="IPR013328">
    <property type="entry name" value="6PGD_dom2"/>
</dbReference>
<evidence type="ECO:0000259" key="6">
    <source>
        <dbReference type="Pfam" id="PF14833"/>
    </source>
</evidence>
<dbReference type="SUPFAM" id="SSF48179">
    <property type="entry name" value="6-phosphogluconate dehydrogenase C-terminal domain-like"/>
    <property type="match status" value="1"/>
</dbReference>
<comment type="similarity">
    <text evidence="1">Belongs to the HIBADH-related family.</text>
</comment>
<evidence type="ECO:0000259" key="5">
    <source>
        <dbReference type="Pfam" id="PF03446"/>
    </source>
</evidence>
<dbReference type="GO" id="GO:0016054">
    <property type="term" value="P:organic acid catabolic process"/>
    <property type="evidence" value="ECO:0007669"/>
    <property type="project" value="UniProtKB-ARBA"/>
</dbReference>
<dbReference type="InterPro" id="IPR036291">
    <property type="entry name" value="NAD(P)-bd_dom_sf"/>
</dbReference>
<protein>
    <submittedName>
        <fullName evidence="7">2-hydroxy-3-oxopropionate reductase</fullName>
    </submittedName>
</protein>
<keyword evidence="3" id="KW-0520">NAD</keyword>
<dbReference type="SUPFAM" id="SSF51735">
    <property type="entry name" value="NAD(P)-binding Rossmann-fold domains"/>
    <property type="match status" value="1"/>
</dbReference>
<dbReference type="PANTHER" id="PTHR43060">
    <property type="entry name" value="3-HYDROXYISOBUTYRATE DEHYDROGENASE-LIKE 1, MITOCHONDRIAL-RELATED"/>
    <property type="match status" value="1"/>
</dbReference>
<name>A0A4V2SDJ0_9GAMM</name>
<dbReference type="Pfam" id="PF14833">
    <property type="entry name" value="NAD_binding_11"/>
    <property type="match status" value="1"/>
</dbReference>
<proteinExistence type="inferred from homology"/>
<feature type="active site" evidence="4">
    <location>
        <position position="176"/>
    </location>
</feature>
<dbReference type="InterPro" id="IPR002204">
    <property type="entry name" value="3-OH-isobutyrate_DH-rel_CS"/>
</dbReference>
<dbReference type="AlphaFoldDB" id="A0A4V2SDJ0"/>
<evidence type="ECO:0000256" key="4">
    <source>
        <dbReference type="PIRSR" id="PIRSR000103-1"/>
    </source>
</evidence>
<dbReference type="InterPro" id="IPR029154">
    <property type="entry name" value="HIBADH-like_NADP-bd"/>
</dbReference>
<comment type="caution">
    <text evidence="7">The sequence shown here is derived from an EMBL/GenBank/DDBJ whole genome shotgun (WGS) entry which is preliminary data.</text>
</comment>
<dbReference type="EMBL" id="SLWY01000001">
    <property type="protein sequence ID" value="TCO83655.1"/>
    <property type="molecule type" value="Genomic_DNA"/>
</dbReference>
<dbReference type="RefSeq" id="WP_132537931.1">
    <property type="nucleotide sequence ID" value="NZ_SLWY01000001.1"/>
</dbReference>
<evidence type="ECO:0000256" key="1">
    <source>
        <dbReference type="ARBA" id="ARBA00009080"/>
    </source>
</evidence>
<dbReference type="InterPro" id="IPR015815">
    <property type="entry name" value="HIBADH-related"/>
</dbReference>
<dbReference type="PANTHER" id="PTHR43060:SF15">
    <property type="entry name" value="3-HYDROXYISOBUTYRATE DEHYDROGENASE-LIKE 1, MITOCHONDRIAL-RELATED"/>
    <property type="match status" value="1"/>
</dbReference>
<evidence type="ECO:0000313" key="7">
    <source>
        <dbReference type="EMBL" id="TCO83655.1"/>
    </source>
</evidence>
<dbReference type="InterPro" id="IPR006115">
    <property type="entry name" value="6PGDH_NADP-bd"/>
</dbReference>
<dbReference type="GO" id="GO:0050661">
    <property type="term" value="F:NADP binding"/>
    <property type="evidence" value="ECO:0007669"/>
    <property type="project" value="InterPro"/>
</dbReference>
<evidence type="ECO:0000256" key="2">
    <source>
        <dbReference type="ARBA" id="ARBA00023002"/>
    </source>
</evidence>
<dbReference type="OrthoDB" id="9804542at2"/>
<evidence type="ECO:0000313" key="8">
    <source>
        <dbReference type="Proteomes" id="UP000295765"/>
    </source>
</evidence>